<proteinExistence type="predicted"/>
<evidence type="ECO:0000313" key="4">
    <source>
        <dbReference type="EMBL" id="BAQ70434.1"/>
    </source>
</evidence>
<dbReference type="InterPro" id="IPR025668">
    <property type="entry name" value="Tnp_DDE_dom"/>
</dbReference>
<feature type="domain" description="Transposase DDE" evidence="2">
    <location>
        <begin position="24"/>
        <end position="69"/>
    </location>
</feature>
<gene>
    <name evidence="3" type="ORF">NHU_01673</name>
    <name evidence="4" type="ORF">NHU_03294</name>
</gene>
<dbReference type="PATRIC" id="fig|35806.4.peg.1726"/>
<evidence type="ECO:0000313" key="3">
    <source>
        <dbReference type="EMBL" id="BAQ68829.1"/>
    </source>
</evidence>
<feature type="region of interest" description="Disordered" evidence="1">
    <location>
        <begin position="1"/>
        <end position="21"/>
    </location>
</feature>
<reference evidence="3 5" key="1">
    <citation type="submission" date="2015-02" db="EMBL/GenBank/DDBJ databases">
        <title>Genome sequene of Rhodovulum sulfidophilum DSM 2351.</title>
        <authorList>
            <person name="Nagao N."/>
        </authorList>
    </citation>
    <scope>NUCLEOTIDE SEQUENCE [LARGE SCALE GENOMIC DNA]</scope>
    <source>
        <strain evidence="3 5">DSM 2351</strain>
    </source>
</reference>
<dbReference type="EMBL" id="AP014800">
    <property type="protein sequence ID" value="BAQ70434.1"/>
    <property type="molecule type" value="Genomic_DNA"/>
</dbReference>
<accession>A0A0D6B2C1</accession>
<dbReference type="EMBL" id="AP014800">
    <property type="protein sequence ID" value="BAQ68829.1"/>
    <property type="molecule type" value="Genomic_DNA"/>
</dbReference>
<protein>
    <submittedName>
        <fullName evidence="3">Transposase, IS4 family protein</fullName>
    </submittedName>
</protein>
<sequence>MGSHPDGETWPTATPRSRPACPPKVLLGLPLRQATGFVASLLELFGLGWAVPEVSTLPQRQTPLNVTIP</sequence>
<dbReference type="KEGG" id="rsu:NHU_01673"/>
<dbReference type="Proteomes" id="UP000064912">
    <property type="component" value="Chromosome"/>
</dbReference>
<evidence type="ECO:0000313" key="5">
    <source>
        <dbReference type="Proteomes" id="UP000064912"/>
    </source>
</evidence>
<dbReference type="KEGG" id="rsu:NHU_03294"/>
<dbReference type="AlphaFoldDB" id="A0A0D6B2C1"/>
<evidence type="ECO:0000259" key="2">
    <source>
        <dbReference type="Pfam" id="PF13737"/>
    </source>
</evidence>
<dbReference type="Pfam" id="PF13737">
    <property type="entry name" value="DDE_Tnp_1_5"/>
    <property type="match status" value="1"/>
</dbReference>
<evidence type="ECO:0000256" key="1">
    <source>
        <dbReference type="SAM" id="MobiDB-lite"/>
    </source>
</evidence>
<organism evidence="3 5">
    <name type="scientific">Rhodovulum sulfidophilum</name>
    <name type="common">Rhodobacter sulfidophilus</name>
    <dbReference type="NCBI Taxonomy" id="35806"/>
    <lineage>
        <taxon>Bacteria</taxon>
        <taxon>Pseudomonadati</taxon>
        <taxon>Pseudomonadota</taxon>
        <taxon>Alphaproteobacteria</taxon>
        <taxon>Rhodobacterales</taxon>
        <taxon>Paracoccaceae</taxon>
        <taxon>Rhodovulum</taxon>
    </lineage>
</organism>
<name>A0A0D6B2C1_RHOSU</name>